<comment type="caution">
    <text evidence="3">The sequence shown here is derived from an EMBL/GenBank/DDBJ whole genome shotgun (WGS) entry which is preliminary data.</text>
</comment>
<reference evidence="3 4" key="1">
    <citation type="submission" date="2024-07" db="EMBL/GenBank/DDBJ databases">
        <title>Description of Labrys sedimenti sp. nov., isolated from a diclofenac-degrading enrichment culture.</title>
        <authorList>
            <person name="Tancsics A."/>
            <person name="Csepanyi A."/>
        </authorList>
    </citation>
    <scope>NUCLEOTIDE SEQUENCE [LARGE SCALE GENOMIC DNA]</scope>
    <source>
        <strain evidence="3 4">LMG 23578</strain>
    </source>
</reference>
<protein>
    <submittedName>
        <fullName evidence="3">Transposase</fullName>
    </submittedName>
</protein>
<keyword evidence="4" id="KW-1185">Reference proteome</keyword>
<proteinExistence type="predicted"/>
<dbReference type="InterPro" id="IPR003346">
    <property type="entry name" value="Transposase_20"/>
</dbReference>
<feature type="region of interest" description="Disordered" evidence="1">
    <location>
        <begin position="73"/>
        <end position="104"/>
    </location>
</feature>
<evidence type="ECO:0000256" key="1">
    <source>
        <dbReference type="SAM" id="MobiDB-lite"/>
    </source>
</evidence>
<dbReference type="RefSeq" id="WP_367626521.1">
    <property type="nucleotide sequence ID" value="NZ_JBFNQD010000019.1"/>
</dbReference>
<dbReference type="EMBL" id="JBFNQD010000019">
    <property type="protein sequence ID" value="MEW9309931.1"/>
    <property type="molecule type" value="Genomic_DNA"/>
</dbReference>
<feature type="compositionally biased region" description="Low complexity" evidence="1">
    <location>
        <begin position="81"/>
        <end position="93"/>
    </location>
</feature>
<organism evidence="3 4">
    <name type="scientific">Labrys neptuniae</name>
    <dbReference type="NCBI Taxonomy" id="376174"/>
    <lineage>
        <taxon>Bacteria</taxon>
        <taxon>Pseudomonadati</taxon>
        <taxon>Pseudomonadota</taxon>
        <taxon>Alphaproteobacteria</taxon>
        <taxon>Hyphomicrobiales</taxon>
        <taxon>Xanthobacteraceae</taxon>
        <taxon>Labrys</taxon>
    </lineage>
</organism>
<dbReference type="Pfam" id="PF02371">
    <property type="entry name" value="Transposase_20"/>
    <property type="match status" value="1"/>
</dbReference>
<evidence type="ECO:0000313" key="4">
    <source>
        <dbReference type="Proteomes" id="UP001555786"/>
    </source>
</evidence>
<evidence type="ECO:0000313" key="3">
    <source>
        <dbReference type="EMBL" id="MEW9309931.1"/>
    </source>
</evidence>
<evidence type="ECO:0000259" key="2">
    <source>
        <dbReference type="Pfam" id="PF02371"/>
    </source>
</evidence>
<name>A0ABV3PW69_9HYPH</name>
<feature type="domain" description="Transposase IS116/IS110/IS902 C-terminal" evidence="2">
    <location>
        <begin position="2"/>
        <end position="65"/>
    </location>
</feature>
<dbReference type="Proteomes" id="UP001555786">
    <property type="component" value="Unassembled WGS sequence"/>
</dbReference>
<accession>A0ABV3PW69</accession>
<gene>
    <name evidence="3" type="ORF">ABXS05_30590</name>
</gene>
<sequence length="104" mass="11295">MLIAEMPELGRMTAGQAAAMTGLASVPYDSGTMRGRRMIVGGRRALRHVLFQAALAAACHNAVLRPLAKRLKERAKPHKLSSSQLHASWSQSQTPSLKRRLHGA</sequence>